<dbReference type="InterPro" id="IPR018723">
    <property type="entry name" value="DUF2254_membrane"/>
</dbReference>
<dbReference type="InterPro" id="IPR018247">
    <property type="entry name" value="EF_Hand_1_Ca_BS"/>
</dbReference>
<keyword evidence="2" id="KW-1185">Reference proteome</keyword>
<reference evidence="1 2" key="1">
    <citation type="submission" date="2019-02" db="EMBL/GenBank/DDBJ databases">
        <title>Deep-cultivation of Planctomycetes and their phenomic and genomic characterization uncovers novel biology.</title>
        <authorList>
            <person name="Wiegand S."/>
            <person name="Jogler M."/>
            <person name="Boedeker C."/>
            <person name="Pinto D."/>
            <person name="Vollmers J."/>
            <person name="Rivas-Marin E."/>
            <person name="Kohn T."/>
            <person name="Peeters S.H."/>
            <person name="Heuer A."/>
            <person name="Rast P."/>
            <person name="Oberbeckmann S."/>
            <person name="Bunk B."/>
            <person name="Jeske O."/>
            <person name="Meyerdierks A."/>
            <person name="Storesund J.E."/>
            <person name="Kallscheuer N."/>
            <person name="Luecker S."/>
            <person name="Lage O.M."/>
            <person name="Pohl T."/>
            <person name="Merkel B.J."/>
            <person name="Hornburger P."/>
            <person name="Mueller R.-W."/>
            <person name="Bruemmer F."/>
            <person name="Labrenz M."/>
            <person name="Spormann A.M."/>
            <person name="Op Den Camp H."/>
            <person name="Overmann J."/>
            <person name="Amann R."/>
            <person name="Jetten M.S.M."/>
            <person name="Mascher T."/>
            <person name="Medema M.H."/>
            <person name="Devos D.P."/>
            <person name="Kaster A.-K."/>
            <person name="Ovreas L."/>
            <person name="Rohde M."/>
            <person name="Galperin M.Y."/>
            <person name="Jogler C."/>
        </authorList>
    </citation>
    <scope>NUCLEOTIDE SEQUENCE [LARGE SCALE GENOMIC DNA]</scope>
    <source>
        <strain evidence="1 2">Enr8</strain>
    </source>
</reference>
<sequence>MNASIERLYPEEIGHAHSKGATPVEAELEKFHRDTAIVDTNGEGYLQGIDMSTLLSIAKSQDVTIELRKRPGDFITNGDLFAVVGPANKVDEEVLHSIRETLIIGANRTPRQDVNCAVHELVQVAIRVLSPGITLSRR</sequence>
<accession>A0A5C5VKN8</accession>
<dbReference type="AlphaFoldDB" id="A0A5C5VKN8"/>
<evidence type="ECO:0000313" key="1">
    <source>
        <dbReference type="EMBL" id="TWT38591.1"/>
    </source>
</evidence>
<gene>
    <name evidence="1" type="ORF">Enr8_02840</name>
</gene>
<protein>
    <submittedName>
        <fullName evidence="1">Uncharacterized protein</fullName>
    </submittedName>
</protein>
<organism evidence="1 2">
    <name type="scientific">Blastopirellula retiformator</name>
    <dbReference type="NCBI Taxonomy" id="2527970"/>
    <lineage>
        <taxon>Bacteria</taxon>
        <taxon>Pseudomonadati</taxon>
        <taxon>Planctomycetota</taxon>
        <taxon>Planctomycetia</taxon>
        <taxon>Pirellulales</taxon>
        <taxon>Pirellulaceae</taxon>
        <taxon>Blastopirellula</taxon>
    </lineage>
</organism>
<dbReference type="Proteomes" id="UP000318878">
    <property type="component" value="Unassembled WGS sequence"/>
</dbReference>
<name>A0A5C5VKN8_9BACT</name>
<dbReference type="Pfam" id="PF10011">
    <property type="entry name" value="DUF2254"/>
    <property type="match status" value="1"/>
</dbReference>
<comment type="caution">
    <text evidence="1">The sequence shown here is derived from an EMBL/GenBank/DDBJ whole genome shotgun (WGS) entry which is preliminary data.</text>
</comment>
<dbReference type="PROSITE" id="PS00018">
    <property type="entry name" value="EF_HAND_1"/>
    <property type="match status" value="1"/>
</dbReference>
<evidence type="ECO:0000313" key="2">
    <source>
        <dbReference type="Proteomes" id="UP000318878"/>
    </source>
</evidence>
<proteinExistence type="predicted"/>
<dbReference type="EMBL" id="SJPF01000001">
    <property type="protein sequence ID" value="TWT38591.1"/>
    <property type="molecule type" value="Genomic_DNA"/>
</dbReference>